<name>A0ABN0QZB8_MYCUL</name>
<gene>
    <name evidence="1" type="ORF">I551_3369</name>
</gene>
<reference evidence="1 2" key="1">
    <citation type="submission" date="2014-01" db="EMBL/GenBank/DDBJ databases">
        <authorList>
            <person name="Dobos K."/>
            <person name="Lenaerts A."/>
            <person name="Ordway D."/>
            <person name="DeGroote M.A."/>
            <person name="Parker T."/>
            <person name="Sizemore C."/>
            <person name="Tallon L.J."/>
            <person name="Sadzewicz L.K."/>
            <person name="Sengamalay N."/>
            <person name="Fraser C.M."/>
            <person name="Hine E."/>
            <person name="Shefchek K.A."/>
            <person name="Das S.P."/>
            <person name="Tettelin H."/>
        </authorList>
    </citation>
    <scope>NUCLEOTIDE SEQUENCE [LARGE SCALE GENOMIC DNA]</scope>
    <source>
        <strain evidence="1 2">Harvey</strain>
    </source>
</reference>
<keyword evidence="2" id="KW-1185">Reference proteome</keyword>
<dbReference type="InterPro" id="IPR011249">
    <property type="entry name" value="Metalloenz_LuxS/M16"/>
</dbReference>
<dbReference type="GO" id="GO:0006508">
    <property type="term" value="P:proteolysis"/>
    <property type="evidence" value="ECO:0007669"/>
    <property type="project" value="UniProtKB-KW"/>
</dbReference>
<keyword evidence="1" id="KW-0645">Protease</keyword>
<dbReference type="GO" id="GO:0008233">
    <property type="term" value="F:peptidase activity"/>
    <property type="evidence" value="ECO:0007669"/>
    <property type="project" value="UniProtKB-KW"/>
</dbReference>
<comment type="caution">
    <text evidence="1">The sequence shown here is derived from an EMBL/GenBank/DDBJ whole genome shotgun (WGS) entry which is preliminary data.</text>
</comment>
<evidence type="ECO:0000313" key="1">
    <source>
        <dbReference type="EMBL" id="EUA90163.1"/>
    </source>
</evidence>
<keyword evidence="1" id="KW-0378">Hydrolase</keyword>
<organism evidence="1 2">
    <name type="scientific">Mycobacterium ulcerans str. Harvey</name>
    <dbReference type="NCBI Taxonomy" id="1299332"/>
    <lineage>
        <taxon>Bacteria</taxon>
        <taxon>Bacillati</taxon>
        <taxon>Actinomycetota</taxon>
        <taxon>Actinomycetes</taxon>
        <taxon>Mycobacteriales</taxon>
        <taxon>Mycobacteriaceae</taxon>
        <taxon>Mycobacterium</taxon>
        <taxon>Mycobacterium ulcerans group</taxon>
    </lineage>
</organism>
<dbReference type="SUPFAM" id="SSF63411">
    <property type="entry name" value="LuxS/MPP-like metallohydrolase"/>
    <property type="match status" value="1"/>
</dbReference>
<evidence type="ECO:0000313" key="2">
    <source>
        <dbReference type="Proteomes" id="UP000020681"/>
    </source>
</evidence>
<proteinExistence type="predicted"/>
<dbReference type="Gene3D" id="3.30.830.10">
    <property type="entry name" value="Metalloenzyme, LuxS/M16 peptidase-like"/>
    <property type="match status" value="1"/>
</dbReference>
<protein>
    <submittedName>
        <fullName evidence="1">Zinc protease domain protein</fullName>
    </submittedName>
</protein>
<dbReference type="Proteomes" id="UP000020681">
    <property type="component" value="Unassembled WGS sequence"/>
</dbReference>
<accession>A0ABN0QZB8</accession>
<dbReference type="EMBL" id="JAOL01000108">
    <property type="protein sequence ID" value="EUA90163.1"/>
    <property type="molecule type" value="Genomic_DNA"/>
</dbReference>
<sequence length="67" mass="7718">MSRIGRSELNYGKHRTIEHTLQQIDRVTVDEVNALARRLLVKRYGAAVLGPYTSKRQLPQQLRAMVN</sequence>